<feature type="chain" id="PRO_5013824090" description="Carbonic anhydrase" evidence="1">
    <location>
        <begin position="21"/>
        <end position="85"/>
    </location>
</feature>
<organism evidence="2 3">
    <name type="scientific">Sulfuricurvum kujiense</name>
    <dbReference type="NCBI Taxonomy" id="148813"/>
    <lineage>
        <taxon>Bacteria</taxon>
        <taxon>Pseudomonadati</taxon>
        <taxon>Campylobacterota</taxon>
        <taxon>Epsilonproteobacteria</taxon>
        <taxon>Campylobacterales</taxon>
        <taxon>Sulfurimonadaceae</taxon>
        <taxon>Sulfuricurvum</taxon>
    </lineage>
</organism>
<dbReference type="GO" id="GO:0004089">
    <property type="term" value="F:carbonate dehydratase activity"/>
    <property type="evidence" value="ECO:0007669"/>
    <property type="project" value="InterPro"/>
</dbReference>
<protein>
    <recommendedName>
        <fullName evidence="4">Carbonic anhydrase</fullName>
    </recommendedName>
</protein>
<dbReference type="Proteomes" id="UP000228859">
    <property type="component" value="Unassembled WGS sequence"/>
</dbReference>
<dbReference type="SUPFAM" id="SSF53056">
    <property type="entry name" value="beta-carbonic anhydrase, cab"/>
    <property type="match status" value="1"/>
</dbReference>
<evidence type="ECO:0008006" key="4">
    <source>
        <dbReference type="Google" id="ProtNLM"/>
    </source>
</evidence>
<dbReference type="RefSeq" id="WP_303662967.1">
    <property type="nucleotide sequence ID" value="NZ_DLUI01000078.1"/>
</dbReference>
<sequence>MNKRTFLKFFALTTGSLALASSADHGASASHHSAPNTQELQEMANKMFAEVISQNDYYVNHQGSAFFEKFKNSQHPRATIIGCSD</sequence>
<gene>
    <name evidence="2" type="ORF">CFH83_05570</name>
</gene>
<feature type="non-terminal residue" evidence="2">
    <location>
        <position position="85"/>
    </location>
</feature>
<dbReference type="EMBL" id="DLUI01000078">
    <property type="protein sequence ID" value="DAB38520.1"/>
    <property type="molecule type" value="Genomic_DNA"/>
</dbReference>
<evidence type="ECO:0000313" key="2">
    <source>
        <dbReference type="EMBL" id="DAB38520.1"/>
    </source>
</evidence>
<dbReference type="InterPro" id="IPR036874">
    <property type="entry name" value="Carbonic_anhydrase_sf"/>
</dbReference>
<name>A0A2D3WHH8_9BACT</name>
<proteinExistence type="predicted"/>
<dbReference type="Gene3D" id="3.40.1050.10">
    <property type="entry name" value="Carbonic anhydrase"/>
    <property type="match status" value="1"/>
</dbReference>
<evidence type="ECO:0000256" key="1">
    <source>
        <dbReference type="SAM" id="SignalP"/>
    </source>
</evidence>
<reference evidence="2 3" key="1">
    <citation type="journal article" date="2017" name="Front. Microbiol.">
        <title>Comparative Genomic Analysis of the Class Epsilonproteobacteria and Proposed Reclassification to Epsilonbacteraeota (phyl. nov.).</title>
        <authorList>
            <person name="Waite D.W."/>
            <person name="Vanwonterghem I."/>
            <person name="Rinke C."/>
            <person name="Parks D.H."/>
            <person name="Zhang Y."/>
            <person name="Takai K."/>
            <person name="Sievert S.M."/>
            <person name="Simon J."/>
            <person name="Campbell B.J."/>
            <person name="Hanson T.E."/>
            <person name="Woyke T."/>
            <person name="Klotz M.G."/>
            <person name="Hugenholtz P."/>
        </authorList>
    </citation>
    <scope>NUCLEOTIDE SEQUENCE [LARGE SCALE GENOMIC DNA]</scope>
    <source>
        <strain evidence="2">UBA12443</strain>
    </source>
</reference>
<dbReference type="AlphaFoldDB" id="A0A2D3WHH8"/>
<comment type="caution">
    <text evidence="2">The sequence shown here is derived from an EMBL/GenBank/DDBJ whole genome shotgun (WGS) entry which is preliminary data.</text>
</comment>
<keyword evidence="1" id="KW-0732">Signal</keyword>
<feature type="signal peptide" evidence="1">
    <location>
        <begin position="1"/>
        <end position="20"/>
    </location>
</feature>
<dbReference type="GO" id="GO:0008270">
    <property type="term" value="F:zinc ion binding"/>
    <property type="evidence" value="ECO:0007669"/>
    <property type="project" value="InterPro"/>
</dbReference>
<evidence type="ECO:0000313" key="3">
    <source>
        <dbReference type="Proteomes" id="UP000228859"/>
    </source>
</evidence>
<accession>A0A2D3WHH8</accession>